<keyword evidence="1" id="KW-0472">Membrane</keyword>
<evidence type="ECO:0000259" key="2">
    <source>
        <dbReference type="Pfam" id="PF04453"/>
    </source>
</evidence>
<dbReference type="PANTHER" id="PTHR30189">
    <property type="entry name" value="LPS-ASSEMBLY PROTEIN"/>
    <property type="match status" value="1"/>
</dbReference>
<comment type="function">
    <text evidence="1">Involved in the assembly of lipopolysaccharide (LPS) at the surface of the outer membrane.</text>
</comment>
<dbReference type="GO" id="GO:0043165">
    <property type="term" value="P:Gram-negative-bacterium-type cell outer membrane assembly"/>
    <property type="evidence" value="ECO:0007669"/>
    <property type="project" value="UniProtKB-UniRule"/>
</dbReference>
<dbReference type="Proteomes" id="UP000320314">
    <property type="component" value="Unassembled WGS sequence"/>
</dbReference>
<dbReference type="Pfam" id="PF04453">
    <property type="entry name" value="LptD"/>
    <property type="match status" value="1"/>
</dbReference>
<evidence type="ECO:0000259" key="3">
    <source>
        <dbReference type="Pfam" id="PF19838"/>
    </source>
</evidence>
<accession>A0A506UCD6</accession>
<keyword evidence="5" id="KW-1185">Reference proteome</keyword>
<organism evidence="4 5">
    <name type="scientific">Pararhizobium mangrovi</name>
    <dbReference type="NCBI Taxonomy" id="2590452"/>
    <lineage>
        <taxon>Bacteria</taxon>
        <taxon>Pseudomonadati</taxon>
        <taxon>Pseudomonadota</taxon>
        <taxon>Alphaproteobacteria</taxon>
        <taxon>Hyphomicrobiales</taxon>
        <taxon>Rhizobiaceae</taxon>
        <taxon>Rhizobium/Agrobacterium group</taxon>
        <taxon>Pararhizobium</taxon>
    </lineage>
</organism>
<dbReference type="GO" id="GO:0009279">
    <property type="term" value="C:cell outer membrane"/>
    <property type="evidence" value="ECO:0007669"/>
    <property type="project" value="UniProtKB-SubCell"/>
</dbReference>
<comment type="similarity">
    <text evidence="1">Belongs to the LptD family.</text>
</comment>
<dbReference type="GO" id="GO:0015920">
    <property type="term" value="P:lipopolysaccharide transport"/>
    <property type="evidence" value="ECO:0007669"/>
    <property type="project" value="InterPro"/>
</dbReference>
<dbReference type="InterPro" id="IPR045659">
    <property type="entry name" value="LptD_2"/>
</dbReference>
<dbReference type="EMBL" id="VHLH01000002">
    <property type="protein sequence ID" value="TPW32093.1"/>
    <property type="molecule type" value="Genomic_DNA"/>
</dbReference>
<sequence length="769" mass="84352">MVCGLAGSVATNAQQLPSTTSVPPGTQLLLSSKKLSYNENTHTVVASGQVQIAYDGYRLVANRVEYNQDTGRVRAAGEVALVNPDGTKLYADNLDVTDNFADGFVNGLRIDTPQKTHIVATSAERRGGVQTQFNNGVYTACKPCEENPDRAPFWQIRARKIVQDSEAQTVRLRNATFDLFGLPVGYFPYLSVTTAKRKSGILRPSLGYDDALGFSVSVPYFQVLSPYSDATLTVTGYTKQGFLADTEYRRRFRNGSLGFRAAGIGQFSPKEFETGSADYGKTGRFLFATQGSFDINPRWKTGWNVFYETDENFGRTYAIPGYNSSTVTSQAYLTGIDGKNYFDLHAYRFDEQGSEKSSEIGVKNLEKSQPFVLPVIDYSRVSDEPVFGGQLSFNANETSIYRSQAARTNTNDDGFSRYRGLEGNTHRLSGELEWKRTQTFDNGLLLTPILAARGDAFDINMDDPTPSTSGVNPAIDEFEDGTRFRTMVTAGLEASYPFVATAAHSSHVIEPIAQLFVRPNEDDPGSFPNEDAQSFVFDTTNLFDRDKFSGYDRVEGGTRANVGVRYTGSFDNGVTLDGVFGQSYQIAGQNSFDSPDLVYAGHDSGLDHTVSDYVGSLGVSLPVGIDLSSQARFDNSSFALQRTDVNATYANRILSTGITYAQLAPQPEYGSTNTAQEVSANARLKFAQNWSVYGKATYDIERKGVSNDLAGLIFNNECFTFNIFYKETRDLGQPGNLLDDGETDWSVGATLSFRTLGDIKLGSEDLTTN</sequence>
<dbReference type="InterPro" id="IPR007543">
    <property type="entry name" value="LptD_C"/>
</dbReference>
<dbReference type="PANTHER" id="PTHR30189:SF1">
    <property type="entry name" value="LPS-ASSEMBLY PROTEIN LPTD"/>
    <property type="match status" value="1"/>
</dbReference>
<dbReference type="OrthoDB" id="9760225at2"/>
<gene>
    <name evidence="1" type="primary">lptD</name>
    <name evidence="4" type="ORF">FJU11_02350</name>
</gene>
<keyword evidence="1" id="KW-0998">Cell outer membrane</keyword>
<dbReference type="Gene3D" id="2.60.450.10">
    <property type="entry name" value="Lipopolysaccharide (LPS) transport protein A like domain"/>
    <property type="match status" value="1"/>
</dbReference>
<comment type="caution">
    <text evidence="4">The sequence shown here is derived from an EMBL/GenBank/DDBJ whole genome shotgun (WGS) entry which is preliminary data.</text>
</comment>
<keyword evidence="1" id="KW-0732">Signal</keyword>
<protein>
    <recommendedName>
        <fullName evidence="1">LPS-assembly protein LptD</fullName>
    </recommendedName>
</protein>
<feature type="domain" description="LptD C-terminal" evidence="2">
    <location>
        <begin position="284"/>
        <end position="690"/>
    </location>
</feature>
<comment type="subcellular location">
    <subcellularLocation>
        <location evidence="1">Cell outer membrane</location>
    </subcellularLocation>
</comment>
<dbReference type="HAMAP" id="MF_01411">
    <property type="entry name" value="LPS_assembly_LptD"/>
    <property type="match status" value="1"/>
</dbReference>
<evidence type="ECO:0000313" key="5">
    <source>
        <dbReference type="Proteomes" id="UP000320314"/>
    </source>
</evidence>
<evidence type="ECO:0000256" key="1">
    <source>
        <dbReference type="HAMAP-Rule" id="MF_01411"/>
    </source>
</evidence>
<feature type="domain" description="LPS-assembly protein LptD central" evidence="3">
    <location>
        <begin position="180"/>
        <end position="263"/>
    </location>
</feature>
<name>A0A506UCD6_9HYPH</name>
<reference evidence="4 5" key="1">
    <citation type="submission" date="2019-06" db="EMBL/GenBank/DDBJ databases">
        <authorList>
            <person name="Li M."/>
        </authorList>
    </citation>
    <scope>NUCLEOTIDE SEQUENCE [LARGE SCALE GENOMIC DNA]</scope>
    <source>
        <strain evidence="4 5">BGMRC6574</strain>
    </source>
</reference>
<dbReference type="Pfam" id="PF19838">
    <property type="entry name" value="LptD_2"/>
    <property type="match status" value="1"/>
</dbReference>
<comment type="subunit">
    <text evidence="1">Component of the lipopolysaccharide transport and assembly complex.</text>
</comment>
<proteinExistence type="inferred from homology"/>
<dbReference type="InterPro" id="IPR020889">
    <property type="entry name" value="LipoPS_assembly_LptD"/>
</dbReference>
<comment type="caution">
    <text evidence="1">Lacks conserved residue(s) required for the propagation of feature annotation.</text>
</comment>
<dbReference type="GO" id="GO:1990351">
    <property type="term" value="C:transporter complex"/>
    <property type="evidence" value="ECO:0007669"/>
    <property type="project" value="TreeGrafter"/>
</dbReference>
<dbReference type="AlphaFoldDB" id="A0A506UCD6"/>
<dbReference type="InterPro" id="IPR050218">
    <property type="entry name" value="LptD"/>
</dbReference>
<evidence type="ECO:0000313" key="4">
    <source>
        <dbReference type="EMBL" id="TPW32093.1"/>
    </source>
</evidence>